<reference evidence="2 3" key="2">
    <citation type="submission" date="2007-01" db="EMBL/GenBank/DDBJ databases">
        <title>Sequencing of the draft genome and assembly of Thermosinus carboxydivorans Nor1.</title>
        <authorList>
            <consortium name="US DOE Joint Genome Institute (JGI-PGF)"/>
            <person name="Copeland A."/>
            <person name="Lucas S."/>
            <person name="Lapidus A."/>
            <person name="Barry K."/>
            <person name="Glavina del Rio T."/>
            <person name="Dalin E."/>
            <person name="Tice H."/>
            <person name="Bruce D."/>
            <person name="Pitluck S."/>
            <person name="Richardson P."/>
        </authorList>
    </citation>
    <scope>NUCLEOTIDE SEQUENCE [LARGE SCALE GENOMIC DNA]</scope>
    <source>
        <strain evidence="2 3">Nor1</strain>
    </source>
</reference>
<keyword evidence="3" id="KW-1185">Reference proteome</keyword>
<proteinExistence type="predicted"/>
<dbReference type="AlphaFoldDB" id="A1HR32"/>
<dbReference type="Proteomes" id="UP000005139">
    <property type="component" value="Unassembled WGS sequence"/>
</dbReference>
<organism evidence="2 3">
    <name type="scientific">Thermosinus carboxydivorans Nor1</name>
    <dbReference type="NCBI Taxonomy" id="401526"/>
    <lineage>
        <taxon>Bacteria</taxon>
        <taxon>Bacillati</taxon>
        <taxon>Bacillota</taxon>
        <taxon>Negativicutes</taxon>
        <taxon>Selenomonadales</taxon>
        <taxon>Sporomusaceae</taxon>
        <taxon>Thermosinus</taxon>
    </lineage>
</organism>
<feature type="compositionally biased region" description="Acidic residues" evidence="1">
    <location>
        <begin position="94"/>
        <end position="104"/>
    </location>
</feature>
<evidence type="ECO:0000313" key="2">
    <source>
        <dbReference type="EMBL" id="EAX47568.1"/>
    </source>
</evidence>
<evidence type="ECO:0000313" key="3">
    <source>
        <dbReference type="Proteomes" id="UP000005139"/>
    </source>
</evidence>
<evidence type="ECO:0000256" key="1">
    <source>
        <dbReference type="SAM" id="MobiDB-lite"/>
    </source>
</evidence>
<accession>A1HR32</accession>
<name>A1HR32_9FIRM</name>
<sequence length="104" mass="12188">MRNIVPIIYRRRWRRRGEEVNKATISMFCPKKFFVAQPDNPFPHIFYGGGDVAVRCVGYVMGGVEYSEPPQEMIERVRQAFQAEYDSQHSQLEMSEEDEQRNVG</sequence>
<gene>
    <name evidence="2" type="ORF">TcarDRAFT_1303</name>
</gene>
<protein>
    <submittedName>
        <fullName evidence="2">Uncharacterized protein</fullName>
    </submittedName>
</protein>
<comment type="caution">
    <text evidence="2">The sequence shown here is derived from an EMBL/GenBank/DDBJ whole genome shotgun (WGS) entry which is preliminary data.</text>
</comment>
<reference evidence="2 3" key="1">
    <citation type="submission" date="2007-01" db="EMBL/GenBank/DDBJ databases">
        <title>Annotation of the draft genome assembly of Thermosinus carboxydivorans Nor1.</title>
        <authorList>
            <consortium name="US DOE Joint Genome Institute (JGI-ORNL)"/>
            <person name="Larimer F."/>
            <person name="Land M."/>
            <person name="Hauser L."/>
        </authorList>
    </citation>
    <scope>NUCLEOTIDE SEQUENCE [LARGE SCALE GENOMIC DNA]</scope>
    <source>
        <strain evidence="2 3">Nor1</strain>
    </source>
</reference>
<feature type="region of interest" description="Disordered" evidence="1">
    <location>
        <begin position="85"/>
        <end position="104"/>
    </location>
</feature>
<dbReference type="EMBL" id="AAWL01000009">
    <property type="protein sequence ID" value="EAX47568.1"/>
    <property type="molecule type" value="Genomic_DNA"/>
</dbReference>